<dbReference type="GeneID" id="70131837"/>
<dbReference type="SUPFAM" id="SSF53335">
    <property type="entry name" value="S-adenosyl-L-methionine-dependent methyltransferases"/>
    <property type="match status" value="1"/>
</dbReference>
<proteinExistence type="predicted"/>
<sequence>MHYIRLVRPAAVNNSNIYAPILSLKISITSDLGDTYLAPAEPAALCFMSKSSNIHHDKPLKPVAGPTTNGAEAIWTAGMRVLKVDLHLDRSMLRDRIHVVIDCARSGKIEPSASDLDLSLPWHAAETTRGLVVPLMIEVDNGECSDVAMRPLLVDLTPMASPEDFLIREWNVEEEIGESIARHIWDAGFLTTALLADACKQKSEGYQISSYLPIQSPEVNILELGSGVGILGIGIAIILHRAASAQNVNLRQGTVLLTDLDEAEERARANIERAHEGRIPSEPMANILYENLDWEDAAKGEFGPLVSSRFWDYVVLSDCTYNVDSFPWLVGTLSSLHKHNMSLAPIGQQAATRSKVILSTKPRHDSETALFGLLREAGWQHRLLISVPLLTLGDDKEFVEIYSLEKGPGVDESNMSTKRKSDEESGQPAKRSVPQKY</sequence>
<dbReference type="AlphaFoldDB" id="A0A9P8UI28"/>
<accession>A0A9P8UI28</accession>
<name>A0A9P8UI28_9PEZI</name>
<keyword evidence="2" id="KW-0489">Methyltransferase</keyword>
<dbReference type="OrthoDB" id="413520at2759"/>
<gene>
    <name evidence="2" type="ORF">BKA67DRAFT_566963</name>
</gene>
<organism evidence="2 3">
    <name type="scientific">Truncatella angustata</name>
    <dbReference type="NCBI Taxonomy" id="152316"/>
    <lineage>
        <taxon>Eukaryota</taxon>
        <taxon>Fungi</taxon>
        <taxon>Dikarya</taxon>
        <taxon>Ascomycota</taxon>
        <taxon>Pezizomycotina</taxon>
        <taxon>Sordariomycetes</taxon>
        <taxon>Xylariomycetidae</taxon>
        <taxon>Amphisphaeriales</taxon>
        <taxon>Sporocadaceae</taxon>
        <taxon>Truncatella</taxon>
    </lineage>
</organism>
<protein>
    <submittedName>
        <fullName evidence="2">Methyltransferase-domain-containing protein</fullName>
    </submittedName>
</protein>
<keyword evidence="3" id="KW-1185">Reference proteome</keyword>
<dbReference type="InterPro" id="IPR019410">
    <property type="entry name" value="Methyltransf_16"/>
</dbReference>
<dbReference type="Pfam" id="PF10294">
    <property type="entry name" value="Methyltransf_16"/>
    <property type="match status" value="1"/>
</dbReference>
<dbReference type="GO" id="GO:0008757">
    <property type="term" value="F:S-adenosylmethionine-dependent methyltransferase activity"/>
    <property type="evidence" value="ECO:0007669"/>
    <property type="project" value="UniProtKB-ARBA"/>
</dbReference>
<comment type="caution">
    <text evidence="2">The sequence shown here is derived from an EMBL/GenBank/DDBJ whole genome shotgun (WGS) entry which is preliminary data.</text>
</comment>
<evidence type="ECO:0000313" key="2">
    <source>
        <dbReference type="EMBL" id="KAH6652587.1"/>
    </source>
</evidence>
<dbReference type="InterPro" id="IPR029063">
    <property type="entry name" value="SAM-dependent_MTases_sf"/>
</dbReference>
<dbReference type="Proteomes" id="UP000758603">
    <property type="component" value="Unassembled WGS sequence"/>
</dbReference>
<dbReference type="GO" id="GO:0032259">
    <property type="term" value="P:methylation"/>
    <property type="evidence" value="ECO:0007669"/>
    <property type="project" value="UniProtKB-KW"/>
</dbReference>
<evidence type="ECO:0000313" key="3">
    <source>
        <dbReference type="Proteomes" id="UP000758603"/>
    </source>
</evidence>
<evidence type="ECO:0000256" key="1">
    <source>
        <dbReference type="SAM" id="MobiDB-lite"/>
    </source>
</evidence>
<reference evidence="2" key="1">
    <citation type="journal article" date="2021" name="Nat. Commun.">
        <title>Genetic determinants of endophytism in the Arabidopsis root mycobiome.</title>
        <authorList>
            <person name="Mesny F."/>
            <person name="Miyauchi S."/>
            <person name="Thiergart T."/>
            <person name="Pickel B."/>
            <person name="Atanasova L."/>
            <person name="Karlsson M."/>
            <person name="Huettel B."/>
            <person name="Barry K.W."/>
            <person name="Haridas S."/>
            <person name="Chen C."/>
            <person name="Bauer D."/>
            <person name="Andreopoulos W."/>
            <person name="Pangilinan J."/>
            <person name="LaButti K."/>
            <person name="Riley R."/>
            <person name="Lipzen A."/>
            <person name="Clum A."/>
            <person name="Drula E."/>
            <person name="Henrissat B."/>
            <person name="Kohler A."/>
            <person name="Grigoriev I.V."/>
            <person name="Martin F.M."/>
            <person name="Hacquard S."/>
        </authorList>
    </citation>
    <scope>NUCLEOTIDE SEQUENCE</scope>
    <source>
        <strain evidence="2">MPI-SDFR-AT-0073</strain>
    </source>
</reference>
<dbReference type="PANTHER" id="PTHR14614">
    <property type="entry name" value="HEPATOCELLULAR CARCINOMA-ASSOCIATED ANTIGEN"/>
    <property type="match status" value="1"/>
</dbReference>
<keyword evidence="2" id="KW-0808">Transferase</keyword>
<dbReference type="RefSeq" id="XP_045956864.1">
    <property type="nucleotide sequence ID" value="XM_046102945.1"/>
</dbReference>
<feature type="region of interest" description="Disordered" evidence="1">
    <location>
        <begin position="407"/>
        <end position="437"/>
    </location>
</feature>
<dbReference type="PANTHER" id="PTHR14614:SF132">
    <property type="entry name" value="PROTEIN-LYSINE METHYLTRANSFERASE C42C1.13"/>
    <property type="match status" value="1"/>
</dbReference>
<dbReference type="GO" id="GO:0005829">
    <property type="term" value="C:cytosol"/>
    <property type="evidence" value="ECO:0007669"/>
    <property type="project" value="TreeGrafter"/>
</dbReference>
<dbReference type="Gene3D" id="3.40.50.150">
    <property type="entry name" value="Vaccinia Virus protein VP39"/>
    <property type="match status" value="1"/>
</dbReference>
<dbReference type="EMBL" id="JAGPXC010000005">
    <property type="protein sequence ID" value="KAH6652587.1"/>
    <property type="molecule type" value="Genomic_DNA"/>
</dbReference>